<dbReference type="EMBL" id="JBHSEL010000044">
    <property type="protein sequence ID" value="MFC4624715.1"/>
    <property type="molecule type" value="Genomic_DNA"/>
</dbReference>
<feature type="transmembrane region" description="Helical" evidence="1">
    <location>
        <begin position="193"/>
        <end position="213"/>
    </location>
</feature>
<dbReference type="RefSeq" id="WP_374830274.1">
    <property type="nucleotide sequence ID" value="NZ_JBHEEZ010000003.1"/>
</dbReference>
<feature type="transmembrane region" description="Helical" evidence="1">
    <location>
        <begin position="72"/>
        <end position="93"/>
    </location>
</feature>
<accession>A0ABV9H6J8</accession>
<keyword evidence="3" id="KW-1185">Reference proteome</keyword>
<dbReference type="Pfam" id="PF07077">
    <property type="entry name" value="DUF1345"/>
    <property type="match status" value="1"/>
</dbReference>
<keyword evidence="1" id="KW-0472">Membrane</keyword>
<feature type="transmembrane region" description="Helical" evidence="1">
    <location>
        <begin position="99"/>
        <end position="118"/>
    </location>
</feature>
<protein>
    <submittedName>
        <fullName evidence="2">DUF1345 domain-containing protein</fullName>
    </submittedName>
</protein>
<organism evidence="2 3">
    <name type="scientific">Daeguia caeni</name>
    <dbReference type="NCBI Taxonomy" id="439612"/>
    <lineage>
        <taxon>Bacteria</taxon>
        <taxon>Pseudomonadati</taxon>
        <taxon>Pseudomonadota</taxon>
        <taxon>Alphaproteobacteria</taxon>
        <taxon>Hyphomicrobiales</taxon>
        <taxon>Brucellaceae</taxon>
        <taxon>Daeguia</taxon>
    </lineage>
</organism>
<proteinExistence type="predicted"/>
<keyword evidence="1" id="KW-0812">Transmembrane</keyword>
<comment type="caution">
    <text evidence="2">The sequence shown here is derived from an EMBL/GenBank/DDBJ whole genome shotgun (WGS) entry which is preliminary data.</text>
</comment>
<evidence type="ECO:0000313" key="2">
    <source>
        <dbReference type="EMBL" id="MFC4624715.1"/>
    </source>
</evidence>
<evidence type="ECO:0000313" key="3">
    <source>
        <dbReference type="Proteomes" id="UP001596042"/>
    </source>
</evidence>
<evidence type="ECO:0000256" key="1">
    <source>
        <dbReference type="SAM" id="Phobius"/>
    </source>
</evidence>
<gene>
    <name evidence="2" type="ORF">ACFO1V_05680</name>
</gene>
<dbReference type="InterPro" id="IPR009781">
    <property type="entry name" value="DUF1345"/>
</dbReference>
<dbReference type="Proteomes" id="UP001596042">
    <property type="component" value="Unassembled WGS sequence"/>
</dbReference>
<name>A0ABV9H6J8_9HYPH</name>
<reference evidence="3" key="1">
    <citation type="journal article" date="2019" name="Int. J. Syst. Evol. Microbiol.">
        <title>The Global Catalogue of Microorganisms (GCM) 10K type strain sequencing project: providing services to taxonomists for standard genome sequencing and annotation.</title>
        <authorList>
            <consortium name="The Broad Institute Genomics Platform"/>
            <consortium name="The Broad Institute Genome Sequencing Center for Infectious Disease"/>
            <person name="Wu L."/>
            <person name="Ma J."/>
        </authorList>
    </citation>
    <scope>NUCLEOTIDE SEQUENCE [LARGE SCALE GENOMIC DNA]</scope>
    <source>
        <strain evidence="3">CGMCC 1.15731</strain>
    </source>
</reference>
<keyword evidence="1" id="KW-1133">Transmembrane helix</keyword>
<feature type="transmembrane region" description="Helical" evidence="1">
    <location>
        <begin position="32"/>
        <end position="60"/>
    </location>
</feature>
<sequence length="215" mass="23122">MFLLRRHMSFYLAALGGLPAFGAAFYLDRPLAPIIGANCFFLLFLALSLTTLPHLTAGFLKKNAASTDQPTWIIFLVTIATVVVAVVSLFMLVNQKPQASLFSLISTLASVPLGWATIHMMTALHYAHVYWQPEQATSASTPGHKGGLEFPGTKAPCGWDFAYYAFIIGMCAQTSDTNVTTTTMRRITLAHSVLAFFFNTVLVAAAVNAAVALGG</sequence>